<dbReference type="Pfam" id="PF00881">
    <property type="entry name" value="Nitroreductase"/>
    <property type="match status" value="1"/>
</dbReference>
<dbReference type="InterPro" id="IPR029479">
    <property type="entry name" value="Nitroreductase"/>
</dbReference>
<dbReference type="Proteomes" id="UP001432062">
    <property type="component" value="Chromosome"/>
</dbReference>
<protein>
    <submittedName>
        <fullName evidence="2">Nitroreductase</fullName>
    </submittedName>
</protein>
<proteinExistence type="predicted"/>
<sequence length="120" mass="13857">MPRQDRSRRLRQFARNYTFFDAPVGMFCFVHRQMGAAQWTDLGMFLQTVMLLLRDRGLGSCAQEAWSIYHQEVAEIIQPPSDLMLFCGVAIGYEDIQHPVNGLRTERAPPSEFAEFLGWD</sequence>
<dbReference type="Gene3D" id="3.40.109.10">
    <property type="entry name" value="NADH Oxidase"/>
    <property type="match status" value="1"/>
</dbReference>
<reference evidence="2" key="1">
    <citation type="submission" date="2022-10" db="EMBL/GenBank/DDBJ databases">
        <title>The complete genomes of actinobacterial strains from the NBC collection.</title>
        <authorList>
            <person name="Joergensen T.S."/>
            <person name="Alvarez Arevalo M."/>
            <person name="Sterndorff E.B."/>
            <person name="Faurdal D."/>
            <person name="Vuksanovic O."/>
            <person name="Mourched A.-S."/>
            <person name="Charusanti P."/>
            <person name="Shaw S."/>
            <person name="Blin K."/>
            <person name="Weber T."/>
        </authorList>
    </citation>
    <scope>NUCLEOTIDE SEQUENCE</scope>
    <source>
        <strain evidence="2">NBC_01482</strain>
    </source>
</reference>
<organism evidence="2 3">
    <name type="scientific">Nocardia vinacea</name>
    <dbReference type="NCBI Taxonomy" id="96468"/>
    <lineage>
        <taxon>Bacteria</taxon>
        <taxon>Bacillati</taxon>
        <taxon>Actinomycetota</taxon>
        <taxon>Actinomycetes</taxon>
        <taxon>Mycobacteriales</taxon>
        <taxon>Nocardiaceae</taxon>
        <taxon>Nocardia</taxon>
    </lineage>
</organism>
<dbReference type="RefSeq" id="WP_329416281.1">
    <property type="nucleotide sequence ID" value="NZ_CP109441.1"/>
</dbReference>
<dbReference type="EMBL" id="CP109441">
    <property type="protein sequence ID" value="WUV51454.1"/>
    <property type="molecule type" value="Genomic_DNA"/>
</dbReference>
<dbReference type="SUPFAM" id="SSF55469">
    <property type="entry name" value="FMN-dependent nitroreductase-like"/>
    <property type="match status" value="1"/>
</dbReference>
<evidence type="ECO:0000259" key="1">
    <source>
        <dbReference type="Pfam" id="PF00881"/>
    </source>
</evidence>
<evidence type="ECO:0000313" key="2">
    <source>
        <dbReference type="EMBL" id="WUV51454.1"/>
    </source>
</evidence>
<evidence type="ECO:0000313" key="3">
    <source>
        <dbReference type="Proteomes" id="UP001432062"/>
    </source>
</evidence>
<keyword evidence="3" id="KW-1185">Reference proteome</keyword>
<feature type="domain" description="Nitroreductase" evidence="1">
    <location>
        <begin position="9"/>
        <end position="93"/>
    </location>
</feature>
<gene>
    <name evidence="2" type="ORF">OG563_46835</name>
</gene>
<dbReference type="InterPro" id="IPR000415">
    <property type="entry name" value="Nitroreductase-like"/>
</dbReference>
<dbReference type="CDD" id="cd02136">
    <property type="entry name" value="PnbA_NfnB-like"/>
    <property type="match status" value="1"/>
</dbReference>
<name>A0ABZ1ZC15_9NOCA</name>
<accession>A0ABZ1ZC15</accession>